<dbReference type="AlphaFoldDB" id="U4KKN3"/>
<feature type="domain" description="ATPase AAA-type core" evidence="1">
    <location>
        <begin position="83"/>
        <end position="217"/>
    </location>
</feature>
<dbReference type="Gene3D" id="3.40.50.300">
    <property type="entry name" value="P-loop containing nucleotide triphosphate hydrolases"/>
    <property type="match status" value="1"/>
</dbReference>
<dbReference type="RefSeq" id="WP_026659004.1">
    <property type="nucleotide sequence ID" value="NC_022538.1"/>
</dbReference>
<dbReference type="Pfam" id="PF00004">
    <property type="entry name" value="AAA"/>
    <property type="match status" value="1"/>
</dbReference>
<dbReference type="Proteomes" id="UP000032740">
    <property type="component" value="Chromosome"/>
</dbReference>
<name>U4KKN3_ALTPJ</name>
<organism evidence="2 3">
    <name type="scientific">Alteracholeplasma palmae (strain ATCC 49389 / J233)</name>
    <name type="common">Acholeplasma palmae</name>
    <dbReference type="NCBI Taxonomy" id="1318466"/>
    <lineage>
        <taxon>Bacteria</taxon>
        <taxon>Bacillati</taxon>
        <taxon>Mycoplasmatota</taxon>
        <taxon>Mollicutes</taxon>
        <taxon>Acholeplasmatales</taxon>
        <taxon>Acholeplasmataceae</taxon>
        <taxon>Acholeplasma</taxon>
    </lineage>
</organism>
<dbReference type="KEGG" id="apal:BN85407520"/>
<accession>U4KKN3</accession>
<dbReference type="GO" id="GO:0016887">
    <property type="term" value="F:ATP hydrolysis activity"/>
    <property type="evidence" value="ECO:0007669"/>
    <property type="project" value="InterPro"/>
</dbReference>
<dbReference type="HOGENOM" id="CLU_902016_0_0_14"/>
<dbReference type="SUPFAM" id="SSF52540">
    <property type="entry name" value="P-loop containing nucleoside triphosphate hydrolases"/>
    <property type="match status" value="1"/>
</dbReference>
<evidence type="ECO:0000313" key="2">
    <source>
        <dbReference type="EMBL" id="CCV64329.1"/>
    </source>
</evidence>
<dbReference type="GO" id="GO:0005524">
    <property type="term" value="F:ATP binding"/>
    <property type="evidence" value="ECO:0007669"/>
    <property type="project" value="InterPro"/>
</dbReference>
<dbReference type="InterPro" id="IPR027417">
    <property type="entry name" value="P-loop_NTPase"/>
</dbReference>
<keyword evidence="3" id="KW-1185">Reference proteome</keyword>
<dbReference type="EMBL" id="FO681347">
    <property type="protein sequence ID" value="CCV64329.1"/>
    <property type="molecule type" value="Genomic_DNA"/>
</dbReference>
<dbReference type="OrthoDB" id="384928at2"/>
<reference evidence="2" key="1">
    <citation type="journal article" date="2013" name="J. Mol. Microbiol. Biotechnol.">
        <title>Analysis of the Complete Genomes of Acholeplasma brassicae , A. palmae and A. laidlawii and Their Comparison to the Obligate Parasites from ' Candidatus Phytoplasma'.</title>
        <authorList>
            <person name="Kube M."/>
            <person name="Siewert C."/>
            <person name="Migdoll A.M."/>
            <person name="Duduk B."/>
            <person name="Holz S."/>
            <person name="Rabus R."/>
            <person name="Seemuller E."/>
            <person name="Mitrovic J."/>
            <person name="Muller I."/>
            <person name="Buttner C."/>
            <person name="Reinhardt R."/>
        </authorList>
    </citation>
    <scope>NUCLEOTIDE SEQUENCE [LARGE SCALE GENOMIC DNA]</scope>
    <source>
        <strain evidence="2">J233</strain>
    </source>
</reference>
<dbReference type="InterPro" id="IPR003959">
    <property type="entry name" value="ATPase_AAA_core"/>
</dbReference>
<sequence>MSLESTAFKLDKIGDWNVSLNRKLARFISKKLIRYTDWVMDERIYKRMRDMTAPLHWAWINGWLASLKKAYDEFPFKKEGLYIVTGLPGAGKSSVAAEIMHRMFLATGKGSYINTAIEVPRVDENNFRKYTLHPRYEITDFFDEGKIVAYPNHYLFAALHIDEAHRIWQYRVNNSNEYMNSFKGFMEYAVGVRQYIGHIFAYTQMDKVDVQMMTLAEAIVDVQVKKGFDYEYWRETGEFRITILGWDLVFHKVVTNGSGGYTKAEYKRVFLKRTMDLKYFDSYNLRQELKGEKMDNRYQNSIKEVRA</sequence>
<protein>
    <submittedName>
        <fullName evidence="2">Phage-related protein</fullName>
    </submittedName>
</protein>
<proteinExistence type="predicted"/>
<dbReference type="STRING" id="1318466.BN85407520"/>
<evidence type="ECO:0000313" key="3">
    <source>
        <dbReference type="Proteomes" id="UP000032740"/>
    </source>
</evidence>
<gene>
    <name evidence="2" type="ORF">BN85407520</name>
</gene>
<evidence type="ECO:0000259" key="1">
    <source>
        <dbReference type="Pfam" id="PF00004"/>
    </source>
</evidence>